<dbReference type="InterPro" id="IPR029045">
    <property type="entry name" value="ClpP/crotonase-like_dom_sf"/>
</dbReference>
<dbReference type="InterPro" id="IPR033855">
    <property type="entry name" value="Protein_C"/>
</dbReference>
<feature type="domain" description="Peptidase S49" evidence="2">
    <location>
        <begin position="48"/>
        <end position="191"/>
    </location>
</feature>
<sequence>MTSYQTLKDDLTAAVSHGALRGIVMEVDSPGGQVTGCSEAAAAVKAASEHLPVIAMVVGDACSAALWIVSAADHIAITPTLAIGSLGCCCSITDRRGADEKAGVKTHEIISSQTPNKRPDVATDSGRAAIQKIADDTAAVFIAQVAAYRGLSVDVVGSEQFGQGAVFIGQAAVDAGLADEVSTFDDVMAELVGDEDETLSGLLQVA</sequence>
<dbReference type="AlphaFoldDB" id="A0A1G9S7C5"/>
<dbReference type="EMBL" id="FNHS01000001">
    <property type="protein sequence ID" value="SDM31413.1"/>
    <property type="molecule type" value="Genomic_DNA"/>
</dbReference>
<dbReference type="STRING" id="582672.SAMN05216360_101524"/>
<dbReference type="CDD" id="cd07022">
    <property type="entry name" value="S49_Sppa_36K_type"/>
    <property type="match status" value="1"/>
</dbReference>
<evidence type="ECO:0000259" key="2">
    <source>
        <dbReference type="Pfam" id="PF01343"/>
    </source>
</evidence>
<organism evidence="3 4">
    <name type="scientific">Methylobacterium phyllostachyos</name>
    <dbReference type="NCBI Taxonomy" id="582672"/>
    <lineage>
        <taxon>Bacteria</taxon>
        <taxon>Pseudomonadati</taxon>
        <taxon>Pseudomonadota</taxon>
        <taxon>Alphaproteobacteria</taxon>
        <taxon>Hyphomicrobiales</taxon>
        <taxon>Methylobacteriaceae</taxon>
        <taxon>Methylobacterium</taxon>
    </lineage>
</organism>
<proteinExistence type="inferred from homology"/>
<reference evidence="4" key="1">
    <citation type="submission" date="2016-10" db="EMBL/GenBank/DDBJ databases">
        <authorList>
            <person name="Varghese N."/>
            <person name="Submissions S."/>
        </authorList>
    </citation>
    <scope>NUCLEOTIDE SEQUENCE [LARGE SCALE GENOMIC DNA]</scope>
    <source>
        <strain evidence="4">BL47</strain>
    </source>
</reference>
<dbReference type="GO" id="GO:0008233">
    <property type="term" value="F:peptidase activity"/>
    <property type="evidence" value="ECO:0007669"/>
    <property type="project" value="InterPro"/>
</dbReference>
<evidence type="ECO:0000313" key="4">
    <source>
        <dbReference type="Proteomes" id="UP000198704"/>
    </source>
</evidence>
<dbReference type="Pfam" id="PF01343">
    <property type="entry name" value="Peptidase_S49"/>
    <property type="match status" value="1"/>
</dbReference>
<dbReference type="Proteomes" id="UP000198704">
    <property type="component" value="Unassembled WGS sequence"/>
</dbReference>
<keyword evidence="4" id="KW-1185">Reference proteome</keyword>
<name>A0A1G9S7C5_9HYPH</name>
<dbReference type="SUPFAM" id="SSF52096">
    <property type="entry name" value="ClpP/crotonase"/>
    <property type="match status" value="1"/>
</dbReference>
<dbReference type="RefSeq" id="WP_091712984.1">
    <property type="nucleotide sequence ID" value="NZ_FNHS01000001.1"/>
</dbReference>
<dbReference type="PANTHER" id="PTHR42987:SF4">
    <property type="entry name" value="PROTEASE SOHB-RELATED"/>
    <property type="match status" value="1"/>
</dbReference>
<dbReference type="InterPro" id="IPR002142">
    <property type="entry name" value="Peptidase_S49"/>
</dbReference>
<accession>A0A1G9S7C5</accession>
<protein>
    <submittedName>
        <fullName evidence="3">Peptidase family S49</fullName>
    </submittedName>
</protein>
<evidence type="ECO:0000256" key="1">
    <source>
        <dbReference type="ARBA" id="ARBA00008683"/>
    </source>
</evidence>
<comment type="similarity">
    <text evidence="1">Belongs to the peptidase S49 family.</text>
</comment>
<gene>
    <name evidence="3" type="ORF">SAMN05216360_101524</name>
</gene>
<dbReference type="Gene3D" id="3.90.226.10">
    <property type="entry name" value="2-enoyl-CoA Hydratase, Chain A, domain 1"/>
    <property type="match status" value="1"/>
</dbReference>
<evidence type="ECO:0000313" key="3">
    <source>
        <dbReference type="EMBL" id="SDM31413.1"/>
    </source>
</evidence>
<dbReference type="OrthoDB" id="266140at2"/>
<dbReference type="GO" id="GO:0006508">
    <property type="term" value="P:proteolysis"/>
    <property type="evidence" value="ECO:0007669"/>
    <property type="project" value="InterPro"/>
</dbReference>
<dbReference type="PANTHER" id="PTHR42987">
    <property type="entry name" value="PEPTIDASE S49"/>
    <property type="match status" value="1"/>
</dbReference>